<evidence type="ECO:0000256" key="2">
    <source>
        <dbReference type="ARBA" id="ARBA00006978"/>
    </source>
</evidence>
<feature type="transmembrane region" description="Helical" evidence="9">
    <location>
        <begin position="345"/>
        <end position="361"/>
    </location>
</feature>
<evidence type="ECO:0000256" key="7">
    <source>
        <dbReference type="ARBA" id="ARBA00022989"/>
    </source>
</evidence>
<dbReference type="PANTHER" id="PTHR23519">
    <property type="entry name" value="AUTOPHAGY-RELATED PROTEIN 22"/>
    <property type="match status" value="1"/>
</dbReference>
<dbReference type="GO" id="GO:0005774">
    <property type="term" value="C:vacuolar membrane"/>
    <property type="evidence" value="ECO:0007669"/>
    <property type="project" value="UniProtKB-SubCell"/>
</dbReference>
<keyword evidence="7 9" id="KW-1133">Transmembrane helix</keyword>
<feature type="compositionally biased region" description="Polar residues" evidence="10">
    <location>
        <begin position="527"/>
        <end position="537"/>
    </location>
</feature>
<dbReference type="InterPro" id="IPR050495">
    <property type="entry name" value="ATG22/LtaA_families"/>
</dbReference>
<evidence type="ECO:0000256" key="9">
    <source>
        <dbReference type="RuleBase" id="RU363073"/>
    </source>
</evidence>
<dbReference type="PANTHER" id="PTHR23519:SF1">
    <property type="entry name" value="AUTOPHAGY-RELATED PROTEIN 22"/>
    <property type="match status" value="1"/>
</dbReference>
<organism evidence="11 12">
    <name type="scientific">Boothiomyces macroporosus</name>
    <dbReference type="NCBI Taxonomy" id="261099"/>
    <lineage>
        <taxon>Eukaryota</taxon>
        <taxon>Fungi</taxon>
        <taxon>Fungi incertae sedis</taxon>
        <taxon>Chytridiomycota</taxon>
        <taxon>Chytridiomycota incertae sedis</taxon>
        <taxon>Chytridiomycetes</taxon>
        <taxon>Rhizophydiales</taxon>
        <taxon>Terramycetaceae</taxon>
        <taxon>Boothiomyces</taxon>
    </lineage>
</organism>
<dbReference type="GO" id="GO:0012505">
    <property type="term" value="C:endomembrane system"/>
    <property type="evidence" value="ECO:0007669"/>
    <property type="project" value="UniProtKB-SubCell"/>
</dbReference>
<comment type="subcellular location">
    <subcellularLocation>
        <location evidence="1">Endomembrane system</location>
        <topology evidence="1">Multi-pass membrane protein</topology>
    </subcellularLocation>
    <subcellularLocation>
        <location evidence="9">Vacuole membrane</location>
        <topology evidence="9">Multi-pass membrane protein</topology>
    </subcellularLocation>
</comment>
<feature type="transmembrane region" description="Helical" evidence="9">
    <location>
        <begin position="411"/>
        <end position="428"/>
    </location>
</feature>
<dbReference type="InterPro" id="IPR044738">
    <property type="entry name" value="Atg22"/>
</dbReference>
<evidence type="ECO:0000256" key="5">
    <source>
        <dbReference type="ARBA" id="ARBA00022692"/>
    </source>
</evidence>
<evidence type="ECO:0000256" key="4">
    <source>
        <dbReference type="ARBA" id="ARBA00022554"/>
    </source>
</evidence>
<comment type="function">
    <text evidence="9">Vacuolar effluxer which mediate the efflux of amino acids resulting from autophagic degradation. The release of autophagic amino acids allows the maintenance of protein synthesis and viability during nitrogen starvation.</text>
</comment>
<keyword evidence="3 9" id="KW-0813">Transport</keyword>
<protein>
    <recommendedName>
        <fullName evidence="9">Autophagy-related protein</fullName>
    </recommendedName>
</protein>
<evidence type="ECO:0000256" key="6">
    <source>
        <dbReference type="ARBA" id="ARBA00022970"/>
    </source>
</evidence>
<feature type="transmembrane region" description="Helical" evidence="9">
    <location>
        <begin position="281"/>
        <end position="302"/>
    </location>
</feature>
<feature type="transmembrane region" description="Helical" evidence="9">
    <location>
        <begin position="185"/>
        <end position="203"/>
    </location>
</feature>
<feature type="transmembrane region" description="Helical" evidence="9">
    <location>
        <begin position="245"/>
        <end position="269"/>
    </location>
</feature>
<sequence length="918" mass="101016">MAAHSAYDINHNPCNTTASYKCSIDVFWFSVDTSSAVFFASSISVLIQFVLFVCLGSIADYGEYRKLFMMGFGYLSAAVGLGMLLIVDSTMFKTAILIYILGSVFHGASYVFFYSYVPILTRYHPKVIEKKNTAEYYKVMDKVGNDISSAGFMYAYFASVFELVVASIIVFVLGNGEDYGLPDVYPLQIGIAFACIWQIVVMIKYTEPNIKARPGPPLPPGENFIVYSIKNLQITLSKAKQLKELFTFLLGWFIFSDGISTVSTVAILYCQSELGVSEIGLLIAAILTPFAAGIGNFTWIKIQAKYKLTTQQTLVIQCIMHCLLPVWGLIGFFTPKGSFGLQAKWEIYVLACYYGFLLGASQSSCRVMFSDLLPHGQEAEFFSLYEITDRGSSWIGPLVVGAIGDAGDKRYSFVFLLFMLMIPVYVFSKVDTVKGKRDALQFASKEEEMIALRTTIQSEPQEEDLERLIGGDANPDFLESLDSLDIKGTKEQKPATPPVTQKPFAPSQKPFVPSTNGFVPFQPSTPPSISRSQSPNSPALGKPPTTSGFTPFRPPVPNQQAPPTKPVYPPVSQAGQNIPPPSVQQPVANQPPVQNFPPTQQNQQPPNSNQAPPIAGPPPQIKPPVEGYHQHKPPPKRTGFVPSFHQQAGPLPPPIEPQPVQEQNSQEGGWSWNSVWSTASKGLESAKAIAGTVTKDLASSETVKGIYQTVTPELQNLAQIATKGVTTLADTLAPPITPTGQSSKIPGTINIWMCVSVTDQELKNRLHIIANQSSHEIWLSKRPPYLGRQPVCDQVKVNLVDDSEPIVPNNLQNAISMAENTMERLQKLADAENDGFRQALLVVQPFQTVVESMISDAKTHLSYYCVLVCDAQQGLLTANTISQSVFENHAKPEWFNEQCFRVLETAVVDILEEFMLNV</sequence>
<keyword evidence="9" id="KW-0072">Autophagy</keyword>
<feature type="transmembrane region" description="Helical" evidence="9">
    <location>
        <begin position="314"/>
        <end position="333"/>
    </location>
</feature>
<dbReference type="AlphaFoldDB" id="A0AAD5ULA2"/>
<dbReference type="Gene3D" id="1.20.1250.20">
    <property type="entry name" value="MFS general substrate transporter like domains"/>
    <property type="match status" value="1"/>
</dbReference>
<dbReference type="EMBL" id="JADGKB010000034">
    <property type="protein sequence ID" value="KAJ3257779.1"/>
    <property type="molecule type" value="Genomic_DNA"/>
</dbReference>
<feature type="transmembrane region" description="Helical" evidence="9">
    <location>
        <begin position="152"/>
        <end position="173"/>
    </location>
</feature>
<gene>
    <name evidence="11" type="primary">ATG22_2</name>
    <name evidence="11" type="ORF">HK103_004247</name>
</gene>
<evidence type="ECO:0000313" key="11">
    <source>
        <dbReference type="EMBL" id="KAJ3257779.1"/>
    </source>
</evidence>
<evidence type="ECO:0000313" key="12">
    <source>
        <dbReference type="Proteomes" id="UP001210925"/>
    </source>
</evidence>
<feature type="transmembrane region" description="Helical" evidence="9">
    <location>
        <begin position="36"/>
        <end position="55"/>
    </location>
</feature>
<reference evidence="11" key="1">
    <citation type="submission" date="2020-05" db="EMBL/GenBank/DDBJ databases">
        <title>Phylogenomic resolution of chytrid fungi.</title>
        <authorList>
            <person name="Stajich J.E."/>
            <person name="Amses K."/>
            <person name="Simmons R."/>
            <person name="Seto K."/>
            <person name="Myers J."/>
            <person name="Bonds A."/>
            <person name="Quandt C.A."/>
            <person name="Barry K."/>
            <person name="Liu P."/>
            <person name="Grigoriev I."/>
            <person name="Longcore J.E."/>
            <person name="James T.Y."/>
        </authorList>
    </citation>
    <scope>NUCLEOTIDE SEQUENCE</scope>
    <source>
        <strain evidence="11">PLAUS21</strain>
    </source>
</reference>
<feature type="transmembrane region" description="Helical" evidence="9">
    <location>
        <begin position="67"/>
        <end position="86"/>
    </location>
</feature>
<name>A0AAD5ULA2_9FUNG</name>
<dbReference type="GO" id="GO:0006914">
    <property type="term" value="P:autophagy"/>
    <property type="evidence" value="ECO:0007669"/>
    <property type="project" value="UniProtKB-KW"/>
</dbReference>
<dbReference type="SUPFAM" id="SSF103473">
    <property type="entry name" value="MFS general substrate transporter"/>
    <property type="match status" value="1"/>
</dbReference>
<proteinExistence type="inferred from homology"/>
<keyword evidence="6 9" id="KW-0029">Amino-acid transport</keyword>
<evidence type="ECO:0000256" key="8">
    <source>
        <dbReference type="ARBA" id="ARBA00023136"/>
    </source>
</evidence>
<keyword evidence="5 9" id="KW-0812">Transmembrane</keyword>
<dbReference type="Proteomes" id="UP001210925">
    <property type="component" value="Unassembled WGS sequence"/>
</dbReference>
<accession>A0AAD5ULA2</accession>
<dbReference type="GO" id="GO:0032974">
    <property type="term" value="P:amino acid transmembrane export from vacuole"/>
    <property type="evidence" value="ECO:0007669"/>
    <property type="project" value="InterPro"/>
</dbReference>
<evidence type="ECO:0000256" key="10">
    <source>
        <dbReference type="SAM" id="MobiDB-lite"/>
    </source>
</evidence>
<evidence type="ECO:0000256" key="3">
    <source>
        <dbReference type="ARBA" id="ARBA00022448"/>
    </source>
</evidence>
<evidence type="ECO:0000256" key="1">
    <source>
        <dbReference type="ARBA" id="ARBA00004127"/>
    </source>
</evidence>
<dbReference type="InterPro" id="IPR024671">
    <property type="entry name" value="Atg22-like"/>
</dbReference>
<dbReference type="InterPro" id="IPR036259">
    <property type="entry name" value="MFS_trans_sf"/>
</dbReference>
<comment type="caution">
    <text evidence="11">The sequence shown here is derived from an EMBL/GenBank/DDBJ whole genome shotgun (WGS) entry which is preliminary data.</text>
</comment>
<keyword evidence="4 9" id="KW-0926">Vacuole</keyword>
<keyword evidence="12" id="KW-1185">Reference proteome</keyword>
<feature type="compositionally biased region" description="Polar residues" evidence="10">
    <location>
        <begin position="664"/>
        <end position="673"/>
    </location>
</feature>
<dbReference type="CDD" id="cd17483">
    <property type="entry name" value="MFS_Atg22_like"/>
    <property type="match status" value="1"/>
</dbReference>
<feature type="region of interest" description="Disordered" evidence="10">
    <location>
        <begin position="489"/>
        <end position="673"/>
    </location>
</feature>
<feature type="compositionally biased region" description="Low complexity" evidence="10">
    <location>
        <begin position="584"/>
        <end position="613"/>
    </location>
</feature>
<feature type="transmembrane region" description="Helical" evidence="9">
    <location>
        <begin position="92"/>
        <end position="117"/>
    </location>
</feature>
<comment type="similarity">
    <text evidence="2 9">Belongs to the ATG22 family.</text>
</comment>
<keyword evidence="8 9" id="KW-0472">Membrane</keyword>
<dbReference type="Pfam" id="PF11700">
    <property type="entry name" value="ATG22"/>
    <property type="match status" value="1"/>
</dbReference>